<dbReference type="SUPFAM" id="SSF56300">
    <property type="entry name" value="Metallo-dependent phosphatases"/>
    <property type="match status" value="1"/>
</dbReference>
<keyword evidence="1" id="KW-0479">Metal-binding</keyword>
<dbReference type="GO" id="GO:0008758">
    <property type="term" value="F:UDP-2,3-diacylglucosamine hydrolase activity"/>
    <property type="evidence" value="ECO:0007669"/>
    <property type="project" value="TreeGrafter"/>
</dbReference>
<dbReference type="GO" id="GO:0046872">
    <property type="term" value="F:metal ion binding"/>
    <property type="evidence" value="ECO:0007669"/>
    <property type="project" value="UniProtKB-KW"/>
</dbReference>
<dbReference type="InterPro" id="IPR004843">
    <property type="entry name" value="Calcineurin-like_PHP"/>
</dbReference>
<gene>
    <name evidence="4" type="ordered locus">Caka_0945</name>
</gene>
<sequence length="324" mass="35538">MLKIPEHARGVDVTALEGLAERMGPAACQHRLDLEAHLRERQGHEQERGFFGINRNLNLYSVIRLCLKVSGFWWRAQRNYLDVRLTQNEVRLSRLPRSFDGYRILQITDLHADLHPDFPEAVRSVVQAVECDVIAVTGDFRTCTYGDHSGATAASLKVLRDLPVPVYATLGNHDFLAKVPVMEAAGIRFLMNEHVVITRGSDQLVLAGIDDPNFYHSDDLGRALAGLPDGLCKVLLSHSPQTYQQAAEAGIDLLMAGHTHGGQICLPGGRVLVHDGSSPRRLLSGVWTEGALQGYTSRGTGATGLPVRLNCPAEVCLHTLRCAD</sequence>
<dbReference type="PANTHER" id="PTHR31302:SF31">
    <property type="entry name" value="PHOSPHODIESTERASE YAEI"/>
    <property type="match status" value="1"/>
</dbReference>
<evidence type="ECO:0000256" key="2">
    <source>
        <dbReference type="ARBA" id="ARBA00022801"/>
    </source>
</evidence>
<keyword evidence="5" id="KW-1185">Reference proteome</keyword>
<name>D5EQX4_CORAD</name>
<dbReference type="Pfam" id="PF00149">
    <property type="entry name" value="Metallophos"/>
    <property type="match status" value="1"/>
</dbReference>
<protein>
    <submittedName>
        <fullName evidence="4">Metallophosphoesterase</fullName>
    </submittedName>
</protein>
<dbReference type="EMBL" id="CP001998">
    <property type="protein sequence ID" value="ADE53967.1"/>
    <property type="molecule type" value="Genomic_DNA"/>
</dbReference>
<dbReference type="GO" id="GO:0009245">
    <property type="term" value="P:lipid A biosynthetic process"/>
    <property type="evidence" value="ECO:0007669"/>
    <property type="project" value="TreeGrafter"/>
</dbReference>
<dbReference type="Proteomes" id="UP000000925">
    <property type="component" value="Chromosome"/>
</dbReference>
<evidence type="ECO:0000313" key="5">
    <source>
        <dbReference type="Proteomes" id="UP000000925"/>
    </source>
</evidence>
<accession>D5EQX4</accession>
<dbReference type="STRING" id="583355.Caka_0945"/>
<evidence type="ECO:0000259" key="3">
    <source>
        <dbReference type="Pfam" id="PF00149"/>
    </source>
</evidence>
<dbReference type="OrthoDB" id="9780884at2"/>
<dbReference type="eggNOG" id="COG1408">
    <property type="taxonomic scope" value="Bacteria"/>
</dbReference>
<dbReference type="GO" id="GO:0016020">
    <property type="term" value="C:membrane"/>
    <property type="evidence" value="ECO:0007669"/>
    <property type="project" value="GOC"/>
</dbReference>
<keyword evidence="2" id="KW-0378">Hydrolase</keyword>
<dbReference type="InterPro" id="IPR051158">
    <property type="entry name" value="Metallophosphoesterase_sf"/>
</dbReference>
<reference evidence="4 5" key="1">
    <citation type="journal article" date="2010" name="Stand. Genomic Sci.">
        <title>Complete genome sequence of Coraliomargarita akajimensis type strain (04OKA010-24).</title>
        <authorList>
            <person name="Mavromatis K."/>
            <person name="Abt B."/>
            <person name="Brambilla E."/>
            <person name="Lapidus A."/>
            <person name="Copeland A."/>
            <person name="Deshpande S."/>
            <person name="Nolan M."/>
            <person name="Lucas S."/>
            <person name="Tice H."/>
            <person name="Cheng J.F."/>
            <person name="Han C."/>
            <person name="Detter J.C."/>
            <person name="Woyke T."/>
            <person name="Goodwin L."/>
            <person name="Pitluck S."/>
            <person name="Held B."/>
            <person name="Brettin T."/>
            <person name="Tapia R."/>
            <person name="Ivanova N."/>
            <person name="Mikhailova N."/>
            <person name="Pati A."/>
            <person name="Liolios K."/>
            <person name="Chen A."/>
            <person name="Palaniappan K."/>
            <person name="Land M."/>
            <person name="Hauser L."/>
            <person name="Chang Y.J."/>
            <person name="Jeffries C.D."/>
            <person name="Rohde M."/>
            <person name="Goker M."/>
            <person name="Bristow J."/>
            <person name="Eisen J.A."/>
            <person name="Markowitz V."/>
            <person name="Hugenholtz P."/>
            <person name="Klenk H.P."/>
            <person name="Kyrpides N.C."/>
        </authorList>
    </citation>
    <scope>NUCLEOTIDE SEQUENCE [LARGE SCALE GENOMIC DNA]</scope>
    <source>
        <strain evidence="5">DSM 45221 / IAM 15411 / JCM 23193 / KCTC 12865</strain>
    </source>
</reference>
<organism evidence="4 5">
    <name type="scientific">Coraliomargarita akajimensis (strain DSM 45221 / IAM 15411 / JCM 23193 / KCTC 12865 / 04OKA010-24)</name>
    <dbReference type="NCBI Taxonomy" id="583355"/>
    <lineage>
        <taxon>Bacteria</taxon>
        <taxon>Pseudomonadati</taxon>
        <taxon>Verrucomicrobiota</taxon>
        <taxon>Opitutia</taxon>
        <taxon>Puniceicoccales</taxon>
        <taxon>Coraliomargaritaceae</taxon>
        <taxon>Coraliomargarita</taxon>
    </lineage>
</organism>
<proteinExistence type="predicted"/>
<dbReference type="InterPro" id="IPR029052">
    <property type="entry name" value="Metallo-depent_PP-like"/>
</dbReference>
<dbReference type="PANTHER" id="PTHR31302">
    <property type="entry name" value="TRANSMEMBRANE PROTEIN WITH METALLOPHOSPHOESTERASE DOMAIN-RELATED"/>
    <property type="match status" value="1"/>
</dbReference>
<dbReference type="AlphaFoldDB" id="D5EQX4"/>
<dbReference type="RefSeq" id="WP_013042691.1">
    <property type="nucleotide sequence ID" value="NC_014008.1"/>
</dbReference>
<dbReference type="KEGG" id="caa:Caka_0945"/>
<feature type="domain" description="Calcineurin-like phosphoesterase" evidence="3">
    <location>
        <begin position="103"/>
        <end position="261"/>
    </location>
</feature>
<evidence type="ECO:0000256" key="1">
    <source>
        <dbReference type="ARBA" id="ARBA00022723"/>
    </source>
</evidence>
<evidence type="ECO:0000313" key="4">
    <source>
        <dbReference type="EMBL" id="ADE53967.1"/>
    </source>
</evidence>
<dbReference type="HOGENOM" id="CLU_025443_3_0_0"/>
<dbReference type="Gene3D" id="3.60.21.10">
    <property type="match status" value="1"/>
</dbReference>